<keyword evidence="5 9" id="KW-0472">Membrane</keyword>
<dbReference type="PROSITE" id="PS50267">
    <property type="entry name" value="NA_NEUROTRAN_SYMP_3"/>
    <property type="match status" value="1"/>
</dbReference>
<dbReference type="PANTHER" id="PTHR11616">
    <property type="entry name" value="SODIUM/CHLORIDE DEPENDENT TRANSPORTER"/>
    <property type="match status" value="1"/>
</dbReference>
<feature type="binding site" evidence="6">
    <location>
        <position position="55"/>
    </location>
    <ligand>
        <name>Na(+)</name>
        <dbReference type="ChEBI" id="CHEBI:29101"/>
        <label>1</label>
    </ligand>
</feature>
<feature type="binding site" evidence="6">
    <location>
        <position position="62"/>
    </location>
    <ligand>
        <name>Na(+)</name>
        <dbReference type="ChEBI" id="CHEBI:29101"/>
        <label>1</label>
    </ligand>
</feature>
<name>A0A4E0RAC7_FASHE</name>
<dbReference type="PROSITE" id="PS00610">
    <property type="entry name" value="NA_NEUROTRAN_SYMP_1"/>
    <property type="match status" value="1"/>
</dbReference>
<accession>A0A4E0RAC7</accession>
<sequence length="651" mass="72749">MGKKNGSVNKNRTFEVFSDPQNRMIETEIDTSTEEESLLRDQWKRKLDFLIACMGFSIGLGNVWRFPYLCYKNGGGAFLIPYFASVFFAGIPLFLLEVTLGQFTSRGVVAAWDICPIFRGLGCASTLINFLVNCYYTVILGWGLHYLFFSFQSPLPWTLCDQWWNTDGCFSNTTEQVNGTQLDNSSTMGTDPSTEYWENRVLQISTGIDQVGSVQWELALCLLLAWTIIFLCICKGIKTSGNVMYVTATSPYVFMLILLVRTALLDGAKEGLIYYLKPDWTKLGDMQVWSDAGTQIFFSYALSLGALTALGSYNSFHHNSVRDCGLFALINTITSLLAGCVIFATLGNMAKTANVHISTVAESGPGLAFVIYPKALGTMPYSPFWAVCFFLMLLLLGIDSMFGGVEGFVAAFADYIPIIHSDVRFRCGVVGAVCVVSYLVGLSMVTNGGMYIFQLFDYFSGSRIILVVGFLETIAIGYVYGCGRFTKNMRLMYGFSLGWAPRIFWCVITPCFTLVLFVFSVIVYEELSYRRSSQPEPYQFPGWSVKLGWMMASSCLFLIPITLVVEFLMTPGTFGERIKHLLKPRYSEALEQRLCESEATETNVKHNNKNGIATDCSDRNQLSFEVVDLLETTESGLDVLECATNNFQFKQ</sequence>
<evidence type="ECO:0000313" key="11">
    <source>
        <dbReference type="Proteomes" id="UP000230066"/>
    </source>
</evidence>
<evidence type="ECO:0000256" key="5">
    <source>
        <dbReference type="ARBA" id="ARBA00023136"/>
    </source>
</evidence>
<keyword evidence="6" id="KW-0915">Sodium</keyword>
<dbReference type="InterPro" id="IPR000175">
    <property type="entry name" value="Na/ntran_symport"/>
</dbReference>
<dbReference type="Proteomes" id="UP000230066">
    <property type="component" value="Unassembled WGS sequence"/>
</dbReference>
<comment type="similarity">
    <text evidence="8">Belongs to the sodium:neurotransmitter symporter (SNF) (TC 2.A.22) family.</text>
</comment>
<evidence type="ECO:0000256" key="2">
    <source>
        <dbReference type="ARBA" id="ARBA00022448"/>
    </source>
</evidence>
<dbReference type="Pfam" id="PF00209">
    <property type="entry name" value="SNF"/>
    <property type="match status" value="1"/>
</dbReference>
<comment type="caution">
    <text evidence="10">The sequence shown here is derived from an EMBL/GenBank/DDBJ whole genome shotgun (WGS) entry which is preliminary data.</text>
</comment>
<dbReference type="GO" id="GO:0035725">
    <property type="term" value="P:sodium ion transmembrane transport"/>
    <property type="evidence" value="ECO:0007669"/>
    <property type="project" value="TreeGrafter"/>
</dbReference>
<dbReference type="GO" id="GO:0015293">
    <property type="term" value="F:symporter activity"/>
    <property type="evidence" value="ECO:0007669"/>
    <property type="project" value="UniProtKB-KW"/>
</dbReference>
<feature type="transmembrane region" description="Helical" evidence="9">
    <location>
        <begin position="245"/>
        <end position="264"/>
    </location>
</feature>
<evidence type="ECO:0000256" key="4">
    <source>
        <dbReference type="ARBA" id="ARBA00022989"/>
    </source>
</evidence>
<feature type="transmembrane region" description="Helical" evidence="9">
    <location>
        <begin position="547"/>
        <end position="569"/>
    </location>
</feature>
<feature type="binding site" evidence="6">
    <location>
        <position position="331"/>
    </location>
    <ligand>
        <name>Na(+)</name>
        <dbReference type="ChEBI" id="CHEBI:29101"/>
        <label>1</label>
    </ligand>
</feature>
<keyword evidence="7" id="KW-1015">Disulfide bond</keyword>
<evidence type="ECO:0000256" key="7">
    <source>
        <dbReference type="PIRSR" id="PIRSR600175-2"/>
    </source>
</evidence>
<feature type="disulfide bond" evidence="7">
    <location>
        <begin position="160"/>
        <end position="169"/>
    </location>
</feature>
<evidence type="ECO:0000256" key="8">
    <source>
        <dbReference type="RuleBase" id="RU003732"/>
    </source>
</evidence>
<dbReference type="GO" id="GO:0005886">
    <property type="term" value="C:plasma membrane"/>
    <property type="evidence" value="ECO:0007669"/>
    <property type="project" value="TreeGrafter"/>
</dbReference>
<feature type="transmembrane region" description="Helical" evidence="9">
    <location>
        <begin position="425"/>
        <end position="444"/>
    </location>
</feature>
<evidence type="ECO:0000256" key="3">
    <source>
        <dbReference type="ARBA" id="ARBA00022692"/>
    </source>
</evidence>
<dbReference type="PANTHER" id="PTHR11616:SF309">
    <property type="entry name" value="TRANSPORTER"/>
    <property type="match status" value="1"/>
</dbReference>
<feature type="transmembrane region" description="Helical" evidence="9">
    <location>
        <begin position="384"/>
        <end position="413"/>
    </location>
</feature>
<feature type="transmembrane region" description="Helical" evidence="9">
    <location>
        <begin position="47"/>
        <end position="64"/>
    </location>
</feature>
<feature type="binding site" evidence="6">
    <location>
        <position position="299"/>
    </location>
    <ligand>
        <name>Na(+)</name>
        <dbReference type="ChEBI" id="CHEBI:29101"/>
        <label>1</label>
    </ligand>
</feature>
<evidence type="ECO:0000256" key="1">
    <source>
        <dbReference type="ARBA" id="ARBA00004141"/>
    </source>
</evidence>
<feature type="transmembrane region" description="Helical" evidence="9">
    <location>
        <begin position="127"/>
        <end position="149"/>
    </location>
</feature>
<dbReference type="EMBL" id="JXXN02001120">
    <property type="protein sequence ID" value="THD25489.1"/>
    <property type="molecule type" value="Genomic_DNA"/>
</dbReference>
<protein>
    <recommendedName>
        <fullName evidence="8">Transporter</fullName>
    </recommendedName>
</protein>
<feature type="transmembrane region" description="Helical" evidence="9">
    <location>
        <begin position="503"/>
        <end position="524"/>
    </location>
</feature>
<keyword evidence="2 8" id="KW-0813">Transport</keyword>
<keyword evidence="8" id="KW-0769">Symport</keyword>
<dbReference type="SUPFAM" id="SSF161070">
    <property type="entry name" value="SNF-like"/>
    <property type="match status" value="1"/>
</dbReference>
<dbReference type="AlphaFoldDB" id="A0A4E0RAC7"/>
<keyword evidence="6" id="KW-0479">Metal-binding</keyword>
<organism evidence="10 11">
    <name type="scientific">Fasciola hepatica</name>
    <name type="common">Liver fluke</name>
    <dbReference type="NCBI Taxonomy" id="6192"/>
    <lineage>
        <taxon>Eukaryota</taxon>
        <taxon>Metazoa</taxon>
        <taxon>Spiralia</taxon>
        <taxon>Lophotrochozoa</taxon>
        <taxon>Platyhelminthes</taxon>
        <taxon>Trematoda</taxon>
        <taxon>Digenea</taxon>
        <taxon>Plagiorchiida</taxon>
        <taxon>Echinostomata</taxon>
        <taxon>Echinostomatoidea</taxon>
        <taxon>Fasciolidae</taxon>
        <taxon>Fasciola</taxon>
    </lineage>
</organism>
<dbReference type="NCBIfam" id="NF037979">
    <property type="entry name" value="Na_transp"/>
    <property type="match status" value="1"/>
</dbReference>
<dbReference type="GO" id="GO:0006865">
    <property type="term" value="P:amino acid transport"/>
    <property type="evidence" value="ECO:0007669"/>
    <property type="project" value="TreeGrafter"/>
</dbReference>
<gene>
    <name evidence="10" type="ORF">D915_003449</name>
</gene>
<keyword evidence="3 8" id="KW-0812">Transmembrane</keyword>
<dbReference type="InterPro" id="IPR037272">
    <property type="entry name" value="SNS_sf"/>
</dbReference>
<dbReference type="PRINTS" id="PR00176">
    <property type="entry name" value="NANEUSMPORT"/>
</dbReference>
<keyword evidence="11" id="KW-1185">Reference proteome</keyword>
<proteinExistence type="inferred from homology"/>
<dbReference type="GO" id="GO:0046872">
    <property type="term" value="F:metal ion binding"/>
    <property type="evidence" value="ECO:0007669"/>
    <property type="project" value="UniProtKB-KW"/>
</dbReference>
<comment type="subcellular location">
    <subcellularLocation>
        <location evidence="1">Membrane</location>
        <topology evidence="1">Multi-pass membrane protein</topology>
    </subcellularLocation>
</comment>
<keyword evidence="4 9" id="KW-1133">Transmembrane helix</keyword>
<evidence type="ECO:0000313" key="10">
    <source>
        <dbReference type="EMBL" id="THD25489.1"/>
    </source>
</evidence>
<feature type="transmembrane region" description="Helical" evidence="9">
    <location>
        <begin position="214"/>
        <end position="233"/>
    </location>
</feature>
<feature type="binding site" evidence="6">
    <location>
        <position position="399"/>
    </location>
    <ligand>
        <name>Na(+)</name>
        <dbReference type="ChEBI" id="CHEBI:29101"/>
        <label>1</label>
    </ligand>
</feature>
<feature type="transmembrane region" description="Helical" evidence="9">
    <location>
        <begin position="325"/>
        <end position="346"/>
    </location>
</feature>
<evidence type="ECO:0000256" key="6">
    <source>
        <dbReference type="PIRSR" id="PIRSR600175-1"/>
    </source>
</evidence>
<reference evidence="10" key="1">
    <citation type="submission" date="2019-03" db="EMBL/GenBank/DDBJ databases">
        <title>Improved annotation for the trematode Fasciola hepatica.</title>
        <authorList>
            <person name="Choi Y.-J."/>
            <person name="Martin J."/>
            <person name="Mitreva M."/>
        </authorList>
    </citation>
    <scope>NUCLEOTIDE SEQUENCE [LARGE SCALE GENOMIC DNA]</scope>
</reference>
<dbReference type="PROSITE" id="PS00754">
    <property type="entry name" value="NA_NEUROTRAN_SYMP_2"/>
    <property type="match status" value="1"/>
</dbReference>
<feature type="binding site" evidence="6">
    <location>
        <position position="396"/>
    </location>
    <ligand>
        <name>Na(+)</name>
        <dbReference type="ChEBI" id="CHEBI:29101"/>
        <label>1</label>
    </ligand>
</feature>
<feature type="binding site" evidence="6">
    <location>
        <position position="400"/>
    </location>
    <ligand>
        <name>Na(+)</name>
        <dbReference type="ChEBI" id="CHEBI:29101"/>
        <label>1</label>
    </ligand>
</feature>
<feature type="transmembrane region" description="Helical" evidence="9">
    <location>
        <begin position="292"/>
        <end position="313"/>
    </location>
</feature>
<feature type="transmembrane region" description="Helical" evidence="9">
    <location>
        <begin position="464"/>
        <end position="482"/>
    </location>
</feature>
<feature type="transmembrane region" description="Helical" evidence="9">
    <location>
        <begin position="76"/>
        <end position="96"/>
    </location>
</feature>
<evidence type="ECO:0000256" key="9">
    <source>
        <dbReference type="SAM" id="Phobius"/>
    </source>
</evidence>